<evidence type="ECO:0000256" key="5">
    <source>
        <dbReference type="ARBA" id="ARBA00022989"/>
    </source>
</evidence>
<dbReference type="InterPro" id="IPR020846">
    <property type="entry name" value="MFS_dom"/>
</dbReference>
<dbReference type="CDD" id="cd17329">
    <property type="entry name" value="MFS_MdtH_MDR_like"/>
    <property type="match status" value="1"/>
</dbReference>
<keyword evidence="5 7" id="KW-1133">Transmembrane helix</keyword>
<dbReference type="InterPro" id="IPR011701">
    <property type="entry name" value="MFS"/>
</dbReference>
<feature type="transmembrane region" description="Helical" evidence="7">
    <location>
        <begin position="157"/>
        <end position="177"/>
    </location>
</feature>
<evidence type="ECO:0000256" key="3">
    <source>
        <dbReference type="ARBA" id="ARBA00022475"/>
    </source>
</evidence>
<keyword evidence="3" id="KW-1003">Cell membrane</keyword>
<feature type="transmembrane region" description="Helical" evidence="7">
    <location>
        <begin position="201"/>
        <end position="223"/>
    </location>
</feature>
<comment type="subcellular location">
    <subcellularLocation>
        <location evidence="1">Cell membrane</location>
        <topology evidence="1">Multi-pass membrane protein</topology>
    </subcellularLocation>
</comment>
<dbReference type="PANTHER" id="PTHR23517">
    <property type="entry name" value="RESISTANCE PROTEIN MDTM, PUTATIVE-RELATED-RELATED"/>
    <property type="match status" value="1"/>
</dbReference>
<evidence type="ECO:0000256" key="6">
    <source>
        <dbReference type="ARBA" id="ARBA00023136"/>
    </source>
</evidence>
<gene>
    <name evidence="9" type="ORF">ABIC55_003904</name>
</gene>
<feature type="transmembrane region" description="Helical" evidence="7">
    <location>
        <begin position="357"/>
        <end position="380"/>
    </location>
</feature>
<feature type="domain" description="Major facilitator superfamily (MFS) profile" evidence="8">
    <location>
        <begin position="4"/>
        <end position="385"/>
    </location>
</feature>
<feature type="transmembrane region" description="Helical" evidence="7">
    <location>
        <begin position="132"/>
        <end position="151"/>
    </location>
</feature>
<comment type="caution">
    <text evidence="9">The sequence shown here is derived from an EMBL/GenBank/DDBJ whole genome shotgun (WGS) entry which is preliminary data.</text>
</comment>
<dbReference type="PANTHER" id="PTHR23517:SF10">
    <property type="entry name" value="MAJOR FACILITATOR SUPERFAMILY (MFS) PROFILE DOMAIN-CONTAINING PROTEIN"/>
    <property type="match status" value="1"/>
</dbReference>
<keyword evidence="6 7" id="KW-0472">Membrane</keyword>
<keyword evidence="2" id="KW-0813">Transport</keyword>
<feature type="transmembrane region" description="Helical" evidence="7">
    <location>
        <begin position="95"/>
        <end position="120"/>
    </location>
</feature>
<sequence>MPKKVWLLVIGMFINVMGNSFLWPLNTIYMHDYLGKSLSVAGLVLMANAGAGVVGNLLGGYLFDRIGGFKSIMAGIIISIIGLVGLVFWHDWQPYIWFLTLLGFSGGLIFPSMYAMMATLWPEGGRKAFNSIYLAQNVGVAIGPALAGLVASVSIDYIFPANLVFYVVFFFIAFFGYRKLEIAPDRHTSVIKENKKIRQKAPFYALLIISGGYLIMWLVYSQWMTTISTHSLSLGISLKQYSLLWTINGLLIVIGQPIIKPVISRLENKIKTQIIIGIVIFSISYIVVSFAASFTMFIVAMVIVTFGEMFVWPAVPTIASQLSPKGREGFYQGIVNSFATMGRMFGPFIGGILADQYGMQVMLFILTAFMIIPIITSLLYDRPIKKAGYQPESRL</sequence>
<dbReference type="InterPro" id="IPR036259">
    <property type="entry name" value="MFS_trans_sf"/>
</dbReference>
<evidence type="ECO:0000313" key="9">
    <source>
        <dbReference type="EMBL" id="MET3658786.1"/>
    </source>
</evidence>
<feature type="transmembrane region" description="Helical" evidence="7">
    <location>
        <begin position="5"/>
        <end position="25"/>
    </location>
</feature>
<feature type="transmembrane region" description="Helical" evidence="7">
    <location>
        <begin position="243"/>
        <end position="263"/>
    </location>
</feature>
<evidence type="ECO:0000259" key="8">
    <source>
        <dbReference type="PROSITE" id="PS50850"/>
    </source>
</evidence>
<reference evidence="9 10" key="1">
    <citation type="submission" date="2024-06" db="EMBL/GenBank/DDBJ databases">
        <title>Sorghum-associated microbial communities from plants grown in Nebraska, USA.</title>
        <authorList>
            <person name="Schachtman D."/>
        </authorList>
    </citation>
    <scope>NUCLEOTIDE SEQUENCE [LARGE SCALE GENOMIC DNA]</scope>
    <source>
        <strain evidence="9 10">1288</strain>
    </source>
</reference>
<organism evidence="9 10">
    <name type="scientific">Sporosarcina psychrophila</name>
    <name type="common">Bacillus psychrophilus</name>
    <dbReference type="NCBI Taxonomy" id="1476"/>
    <lineage>
        <taxon>Bacteria</taxon>
        <taxon>Bacillati</taxon>
        <taxon>Bacillota</taxon>
        <taxon>Bacilli</taxon>
        <taxon>Bacillales</taxon>
        <taxon>Caryophanaceae</taxon>
        <taxon>Sporosarcina</taxon>
    </lineage>
</organism>
<dbReference type="Gene3D" id="1.20.1250.20">
    <property type="entry name" value="MFS general substrate transporter like domains"/>
    <property type="match status" value="2"/>
</dbReference>
<dbReference type="RefSeq" id="WP_067207461.1">
    <property type="nucleotide sequence ID" value="NZ_CP014616.1"/>
</dbReference>
<protein>
    <submittedName>
        <fullName evidence="9">MFS family permease</fullName>
    </submittedName>
</protein>
<dbReference type="EMBL" id="JBEPME010000006">
    <property type="protein sequence ID" value="MET3658786.1"/>
    <property type="molecule type" value="Genomic_DNA"/>
</dbReference>
<proteinExistence type="predicted"/>
<evidence type="ECO:0000313" key="10">
    <source>
        <dbReference type="Proteomes" id="UP001549104"/>
    </source>
</evidence>
<dbReference type="PROSITE" id="PS50850">
    <property type="entry name" value="MFS"/>
    <property type="match status" value="1"/>
</dbReference>
<accession>A0ABV2KCI1</accession>
<dbReference type="Pfam" id="PF07690">
    <property type="entry name" value="MFS_1"/>
    <property type="match status" value="1"/>
</dbReference>
<keyword evidence="4 7" id="KW-0812">Transmembrane</keyword>
<name>A0ABV2KCI1_SPOPS</name>
<feature type="transmembrane region" description="Helical" evidence="7">
    <location>
        <begin position="71"/>
        <end position="89"/>
    </location>
</feature>
<evidence type="ECO:0000256" key="1">
    <source>
        <dbReference type="ARBA" id="ARBA00004651"/>
    </source>
</evidence>
<evidence type="ECO:0000256" key="2">
    <source>
        <dbReference type="ARBA" id="ARBA00022448"/>
    </source>
</evidence>
<evidence type="ECO:0000256" key="7">
    <source>
        <dbReference type="SAM" id="Phobius"/>
    </source>
</evidence>
<feature type="transmembrane region" description="Helical" evidence="7">
    <location>
        <begin position="37"/>
        <end position="59"/>
    </location>
</feature>
<keyword evidence="10" id="KW-1185">Reference proteome</keyword>
<feature type="transmembrane region" description="Helical" evidence="7">
    <location>
        <begin position="275"/>
        <end position="306"/>
    </location>
</feature>
<dbReference type="InterPro" id="IPR050171">
    <property type="entry name" value="MFS_Transporters"/>
</dbReference>
<evidence type="ECO:0000256" key="4">
    <source>
        <dbReference type="ARBA" id="ARBA00022692"/>
    </source>
</evidence>
<dbReference type="Proteomes" id="UP001549104">
    <property type="component" value="Unassembled WGS sequence"/>
</dbReference>
<dbReference type="SUPFAM" id="SSF103473">
    <property type="entry name" value="MFS general substrate transporter"/>
    <property type="match status" value="1"/>
</dbReference>